<dbReference type="AlphaFoldDB" id="A0A225A7T2"/>
<accession>A0A225A7T2</accession>
<dbReference type="OrthoDB" id="5414547at2759"/>
<dbReference type="CDD" id="cd22573">
    <property type="entry name" value="RMP1_RBD"/>
    <property type="match status" value="1"/>
</dbReference>
<evidence type="ECO:0000256" key="1">
    <source>
        <dbReference type="SAM" id="MobiDB-lite"/>
    </source>
</evidence>
<dbReference type="RefSeq" id="XP_020116872.1">
    <property type="nucleotide sequence ID" value="XM_020262780.1"/>
</dbReference>
<keyword evidence="4" id="KW-1185">Reference proteome</keyword>
<sequence length="185" mass="20967">MDQSRLQKTFSTVHLVYHRNKNQHGKTAWWKWLSILRRSLLKLLLLHPAEKNKKRQIMLISKYLHTQVIPNAYVAFSTVVADGQFSTLGTVLLAALAQTKKIILPLPQPKPNHSEINQLPPSSITTKTNDADDDFGTPIRRAPEHDAVELPKINEQPAEPKKVKKSKAKKKKSANAIDDIFNALR</sequence>
<dbReference type="InterPro" id="IPR047205">
    <property type="entry name" value="RMP1"/>
</dbReference>
<evidence type="ECO:0000259" key="2">
    <source>
        <dbReference type="Pfam" id="PF20945"/>
    </source>
</evidence>
<organism evidence="3 4">
    <name type="scientific">Talaromyces atroroseus</name>
    <dbReference type="NCBI Taxonomy" id="1441469"/>
    <lineage>
        <taxon>Eukaryota</taxon>
        <taxon>Fungi</taxon>
        <taxon>Dikarya</taxon>
        <taxon>Ascomycota</taxon>
        <taxon>Pezizomycotina</taxon>
        <taxon>Eurotiomycetes</taxon>
        <taxon>Eurotiomycetidae</taxon>
        <taxon>Eurotiales</taxon>
        <taxon>Trichocomaceae</taxon>
        <taxon>Talaromyces</taxon>
        <taxon>Talaromyces sect. Trachyspermi</taxon>
    </lineage>
</organism>
<feature type="compositionally biased region" description="Basic residues" evidence="1">
    <location>
        <begin position="162"/>
        <end position="173"/>
    </location>
</feature>
<dbReference type="STRING" id="1441469.A0A225A7T2"/>
<reference evidence="3 4" key="1">
    <citation type="submission" date="2015-06" db="EMBL/GenBank/DDBJ databases">
        <title>Talaromyces atroroseus IBT 11181 draft genome.</title>
        <authorList>
            <person name="Rasmussen K.B."/>
            <person name="Rasmussen S."/>
            <person name="Petersen B."/>
            <person name="Sicheritz-Ponten T."/>
            <person name="Mortensen U.H."/>
            <person name="Thrane U."/>
        </authorList>
    </citation>
    <scope>NUCLEOTIDE SEQUENCE [LARGE SCALE GENOMIC DNA]</scope>
    <source>
        <strain evidence="3 4">IBT 11181</strain>
    </source>
</reference>
<dbReference type="EMBL" id="LFMY01000013">
    <property type="protein sequence ID" value="OKL56751.1"/>
    <property type="molecule type" value="Genomic_DNA"/>
</dbReference>
<feature type="region of interest" description="Disordered" evidence="1">
    <location>
        <begin position="108"/>
        <end position="185"/>
    </location>
</feature>
<dbReference type="PANTHER" id="PTHR37792:SF1">
    <property type="entry name" value="RIBONUCLEASE MRP PROTEIN SUBUNIT RMP1"/>
    <property type="match status" value="1"/>
</dbReference>
<name>A0A225A7T2_TALAT</name>
<protein>
    <recommendedName>
        <fullName evidence="2">RNase MRP protein 1 RNA binding domain-containing protein</fullName>
    </recommendedName>
</protein>
<proteinExistence type="predicted"/>
<dbReference type="InterPro" id="IPR047204">
    <property type="entry name" value="RMP1_RBD"/>
</dbReference>
<evidence type="ECO:0000313" key="3">
    <source>
        <dbReference type="EMBL" id="OKL56751.1"/>
    </source>
</evidence>
<dbReference type="GeneID" id="31007637"/>
<dbReference type="GO" id="GO:0000294">
    <property type="term" value="P:nuclear-transcribed mRNA catabolic process, RNase MRP-dependent"/>
    <property type="evidence" value="ECO:0007669"/>
    <property type="project" value="TreeGrafter"/>
</dbReference>
<dbReference type="Pfam" id="PF20945">
    <property type="entry name" value="RMP1"/>
    <property type="match status" value="1"/>
</dbReference>
<comment type="caution">
    <text evidence="3">The sequence shown here is derived from an EMBL/GenBank/DDBJ whole genome shotgun (WGS) entry which is preliminary data.</text>
</comment>
<dbReference type="GO" id="GO:0000466">
    <property type="term" value="P:maturation of 5.8S rRNA from tricistronic rRNA transcript (SSU-rRNA, 5.8S rRNA, LSU-rRNA)"/>
    <property type="evidence" value="ECO:0007669"/>
    <property type="project" value="TreeGrafter"/>
</dbReference>
<evidence type="ECO:0000313" key="4">
    <source>
        <dbReference type="Proteomes" id="UP000214365"/>
    </source>
</evidence>
<dbReference type="Proteomes" id="UP000214365">
    <property type="component" value="Unassembled WGS sequence"/>
</dbReference>
<dbReference type="GO" id="GO:0000172">
    <property type="term" value="C:ribonuclease MRP complex"/>
    <property type="evidence" value="ECO:0007669"/>
    <property type="project" value="InterPro"/>
</dbReference>
<dbReference type="PANTHER" id="PTHR37792">
    <property type="entry name" value="RIBONUCLEASE MRP PROTEIN SUBUNIT RMP1"/>
    <property type="match status" value="1"/>
</dbReference>
<dbReference type="GO" id="GO:0042134">
    <property type="term" value="F:rRNA primary transcript binding"/>
    <property type="evidence" value="ECO:0007669"/>
    <property type="project" value="InterPro"/>
</dbReference>
<gene>
    <name evidence="3" type="ORF">UA08_07881</name>
</gene>
<feature type="domain" description="RNase MRP protein 1 RNA binding" evidence="2">
    <location>
        <begin position="13"/>
        <end position="98"/>
    </location>
</feature>
<feature type="compositionally biased region" description="Polar residues" evidence="1">
    <location>
        <begin position="114"/>
        <end position="128"/>
    </location>
</feature>